<dbReference type="AlphaFoldDB" id="A0A2H0YVT4"/>
<evidence type="ECO:0000256" key="1">
    <source>
        <dbReference type="SAM" id="Phobius"/>
    </source>
</evidence>
<keyword evidence="1" id="KW-0472">Membrane</keyword>
<gene>
    <name evidence="2" type="ORF">COT24_02680</name>
</gene>
<dbReference type="EMBL" id="PEXU01000032">
    <property type="protein sequence ID" value="PIS42607.1"/>
    <property type="molecule type" value="Genomic_DNA"/>
</dbReference>
<evidence type="ECO:0000313" key="3">
    <source>
        <dbReference type="Proteomes" id="UP000231542"/>
    </source>
</evidence>
<protein>
    <recommendedName>
        <fullName evidence="4">Type II secretion system protein</fullName>
    </recommendedName>
</protein>
<accession>A0A2H0YVT4</accession>
<evidence type="ECO:0008006" key="4">
    <source>
        <dbReference type="Google" id="ProtNLM"/>
    </source>
</evidence>
<dbReference type="Proteomes" id="UP000231542">
    <property type="component" value="Unassembled WGS sequence"/>
</dbReference>
<evidence type="ECO:0000313" key="2">
    <source>
        <dbReference type="EMBL" id="PIS42607.1"/>
    </source>
</evidence>
<proteinExistence type="predicted"/>
<feature type="transmembrane region" description="Helical" evidence="1">
    <location>
        <begin position="26"/>
        <end position="51"/>
    </location>
</feature>
<keyword evidence="1" id="KW-1133">Transmembrane helix</keyword>
<sequence length="182" mass="20556">MKKHNPKNKAAHSARRKKAGQSGHSGYVLIELIAYIGIVSIILVILSNFVIDVTMNAAQAEITKEVQQNARLALSRMTQEIRTAKEIVDVEPETISIRNFEDQLVTFCLYDNELRYLVESSDCLSGSAMTSEQVKISELIIEQQSDLITIRLKVEQRNESARPERTDQIQLVSTVVPRPLLY</sequence>
<name>A0A2H0YVT4_9BACT</name>
<comment type="caution">
    <text evidence="2">The sequence shown here is derived from an EMBL/GenBank/DDBJ whole genome shotgun (WGS) entry which is preliminary data.</text>
</comment>
<organism evidence="2 3">
    <name type="scientific">Candidatus Kerfeldbacteria bacterium CG08_land_8_20_14_0_20_40_16</name>
    <dbReference type="NCBI Taxonomy" id="2014244"/>
    <lineage>
        <taxon>Bacteria</taxon>
        <taxon>Candidatus Kerfeldiibacteriota</taxon>
    </lineage>
</organism>
<keyword evidence="1" id="KW-0812">Transmembrane</keyword>
<reference evidence="2 3" key="1">
    <citation type="submission" date="2017-09" db="EMBL/GenBank/DDBJ databases">
        <title>Depth-based differentiation of microbial function through sediment-hosted aquifers and enrichment of novel symbionts in the deep terrestrial subsurface.</title>
        <authorList>
            <person name="Probst A.J."/>
            <person name="Ladd B."/>
            <person name="Jarett J.K."/>
            <person name="Geller-Mcgrath D.E."/>
            <person name="Sieber C.M."/>
            <person name="Emerson J.B."/>
            <person name="Anantharaman K."/>
            <person name="Thomas B.C."/>
            <person name="Malmstrom R."/>
            <person name="Stieglmeier M."/>
            <person name="Klingl A."/>
            <person name="Woyke T."/>
            <person name="Ryan C.M."/>
            <person name="Banfield J.F."/>
        </authorList>
    </citation>
    <scope>NUCLEOTIDE SEQUENCE [LARGE SCALE GENOMIC DNA]</scope>
    <source>
        <strain evidence="2">CG08_land_8_20_14_0_20_40_16</strain>
    </source>
</reference>